<proteinExistence type="predicted"/>
<evidence type="ECO:0000313" key="2">
    <source>
        <dbReference type="EMBL" id="KAK7074461.1"/>
    </source>
</evidence>
<evidence type="ECO:0000256" key="1">
    <source>
        <dbReference type="SAM" id="MobiDB-lite"/>
    </source>
</evidence>
<reference evidence="2 3" key="1">
    <citation type="submission" date="2023-11" db="EMBL/GenBank/DDBJ databases">
        <title>Halocaridina rubra genome assembly.</title>
        <authorList>
            <person name="Smith C."/>
        </authorList>
    </citation>
    <scope>NUCLEOTIDE SEQUENCE [LARGE SCALE GENOMIC DNA]</scope>
    <source>
        <strain evidence="2">EP-1</strain>
        <tissue evidence="2">Whole</tissue>
    </source>
</reference>
<feature type="compositionally biased region" description="Acidic residues" evidence="1">
    <location>
        <begin position="972"/>
        <end position="985"/>
    </location>
</feature>
<gene>
    <name evidence="2" type="ORF">SK128_019350</name>
</gene>
<organism evidence="2 3">
    <name type="scientific">Halocaridina rubra</name>
    <name type="common">Hawaiian red shrimp</name>
    <dbReference type="NCBI Taxonomy" id="373956"/>
    <lineage>
        <taxon>Eukaryota</taxon>
        <taxon>Metazoa</taxon>
        <taxon>Ecdysozoa</taxon>
        <taxon>Arthropoda</taxon>
        <taxon>Crustacea</taxon>
        <taxon>Multicrustacea</taxon>
        <taxon>Malacostraca</taxon>
        <taxon>Eumalacostraca</taxon>
        <taxon>Eucarida</taxon>
        <taxon>Decapoda</taxon>
        <taxon>Pleocyemata</taxon>
        <taxon>Caridea</taxon>
        <taxon>Atyoidea</taxon>
        <taxon>Atyidae</taxon>
        <taxon>Halocaridina</taxon>
    </lineage>
</organism>
<protein>
    <submittedName>
        <fullName evidence="2">Uncharacterized protein</fullName>
    </submittedName>
</protein>
<evidence type="ECO:0000313" key="3">
    <source>
        <dbReference type="Proteomes" id="UP001381693"/>
    </source>
</evidence>
<name>A0AAN8WY07_HALRR</name>
<comment type="caution">
    <text evidence="2">The sequence shown here is derived from an EMBL/GenBank/DDBJ whole genome shotgun (WGS) entry which is preliminary data.</text>
</comment>
<accession>A0AAN8WY07</accession>
<dbReference type="Proteomes" id="UP001381693">
    <property type="component" value="Unassembled WGS sequence"/>
</dbReference>
<feature type="region of interest" description="Disordered" evidence="1">
    <location>
        <begin position="950"/>
        <end position="985"/>
    </location>
</feature>
<keyword evidence="3" id="KW-1185">Reference proteome</keyword>
<dbReference type="EMBL" id="JAXCGZ010011584">
    <property type="protein sequence ID" value="KAK7074461.1"/>
    <property type="molecule type" value="Genomic_DNA"/>
</dbReference>
<sequence length="1410" mass="158286">MTDFCRITGHARNLPKPCYFPLLPPITPADAKKLCRITGKASIVHSFSPIISFGKPLRFDGVVGCKITKYEDCNYTRPIIEKNKDNEMTYHDLHSVLKKIKNKNDREVELYKMYVYHIAEQRLSLVITPELEEAIRMGELESLSMSKDGKYVNVKVFNGRIVKLRCKGMSYADIQERDDLYFGTGQNKDVLERQQNILNERNKRKANTMARKMRFEGLEAKAEEEYLRDTVKPPFKKPTVKFNAKQRAEKMAKMEAMMREQAQNKAIVLPKLDVKKANDEELQYERMFSDITTAQVTSINITIVSSGFDWAAAEAAESAGFDWDSFPHEEWIDPIQVEETAVKVEDVLVRGDVTKLDIVASVETVQPAVAMPEDLARAVIEMVDEKVLKQTENVSVTLKIMKNRENVPTFEEICKVASVIETAETGYMVQKEDGAEFISKSEYVQSDVKAVAGALVDVNDTKKFVVGQVIKLADQESFIAGQTVETAEGKKFVPGQTIMNRQGELNFVPGQCVKGLDEEINFVSGQIFHTPDGPKFVSGQVMDIGNGKQNFVVGQTINTEEGPKFTPGEVATDIYGEEVFVPGMKLPTVQGDKFIAGQAFQTETGLNFKPGQILDTVEGPTFVPGNTFETPEGKKFIKGDLVEAEDGKLKFERKPFEVPRISEWLVIPNKELVPLAFAERNVAGFIVNPTNTDGILVGEKLHGDMVETQDTVQFYITGKLPKDLPTEAKIIPGELIVNLEDKRFIPGKLMQTPEGEKFVPGQLVNTTHGEEFIPGQVVETSEGPKFVPGQLVMTSQGEKFVPGQVIVEDEGPKFVPGQIIQTNNGATFIPGQMMSTDEGQLFVPGQLVDTNDGPRFVPGQVVESQDGPKFIPGTIIETDEGLKYVPPDADEYDEDFEFSFQGYEISPEELRLLRVNPTDACPHSPIVSEECLIDTATLKKLAAESVVVHGVTPEPPPQEKKKKRKRTKVQIDGEEEKMEADEPDDGTEKYELLLKLIRASSCVNQQRKEKEMRKLSNILGDFEHETIPSVQVDAMLRILTLSDAAKEAFRAFFGDDEETINFIVENIENHEILNRNDEAKKALKKAIQEVITSKCDKEIEDIIHLLDMNPDNLLTDQKIQVLLTEAVGIVCVTGNVEVAGMLEKFISEPSDPNTLRDNPDVVKVLRQLLVLHQIAERDPETSRILQVLQSNPEGLKDRRKVRELLKSANQLLLRPDAAVKKFDIRHIASSKDIPQEIFQQIKDDRKEADKFIEMLPDELFQAIMGDKRCGEYLMGSLDSQKAKMAKTDLEKFKKGMAIVVTKESMQAVIPKEYSRSVCYGIIPYILIDEEGFKFFERGLTGRKLAPARVIENTWYMPDEFYLKKPSYAEWDEGEGKHCFFFLSVRLGEGNLTICRSSVHGSSFGVAFPEQ</sequence>